<evidence type="ECO:0000256" key="1">
    <source>
        <dbReference type="ARBA" id="ARBA00022679"/>
    </source>
</evidence>
<dbReference type="GO" id="GO:0016020">
    <property type="term" value="C:membrane"/>
    <property type="evidence" value="ECO:0007669"/>
    <property type="project" value="InterPro"/>
</dbReference>
<dbReference type="EMBL" id="FQZD01000006">
    <property type="protein sequence ID" value="SHI70673.1"/>
    <property type="molecule type" value="Genomic_DNA"/>
</dbReference>
<evidence type="ECO:0000256" key="2">
    <source>
        <dbReference type="ARBA" id="ARBA00022741"/>
    </source>
</evidence>
<feature type="domain" description="Sigma-54 factor interaction" evidence="4">
    <location>
        <begin position="130"/>
        <end position="364"/>
    </location>
</feature>
<gene>
    <name evidence="7" type="ORF">SAMN02745170_00911</name>
</gene>
<dbReference type="InterPro" id="IPR036634">
    <property type="entry name" value="PRD_sf"/>
</dbReference>
<dbReference type="OrthoDB" id="1632886at2"/>
<dbReference type="Proteomes" id="UP000322917">
    <property type="component" value="Unassembled WGS sequence"/>
</dbReference>
<dbReference type="InterPro" id="IPR002078">
    <property type="entry name" value="Sigma_54_int"/>
</dbReference>
<evidence type="ECO:0000313" key="7">
    <source>
        <dbReference type="EMBL" id="SHI70673.1"/>
    </source>
</evidence>
<dbReference type="InterPro" id="IPR027417">
    <property type="entry name" value="P-loop_NTPase"/>
</dbReference>
<reference evidence="7 8" key="1">
    <citation type="submission" date="2016-11" db="EMBL/GenBank/DDBJ databases">
        <authorList>
            <person name="Varghese N."/>
            <person name="Submissions S."/>
        </authorList>
    </citation>
    <scope>NUCLEOTIDE SEQUENCE [LARGE SCALE GENOMIC DNA]</scope>
    <source>
        <strain evidence="7 8">DSM 15287</strain>
    </source>
</reference>
<feature type="domain" description="PRD" evidence="6">
    <location>
        <begin position="496"/>
        <end position="600"/>
    </location>
</feature>
<dbReference type="InterPro" id="IPR003593">
    <property type="entry name" value="AAA+_ATPase"/>
</dbReference>
<dbReference type="GO" id="GO:0006355">
    <property type="term" value="P:regulation of DNA-templated transcription"/>
    <property type="evidence" value="ECO:0007669"/>
    <property type="project" value="InterPro"/>
</dbReference>
<keyword evidence="2" id="KW-0547">Nucleotide-binding</keyword>
<dbReference type="InterPro" id="IPR011608">
    <property type="entry name" value="PRD"/>
</dbReference>
<protein>
    <submittedName>
        <fullName evidence="7">Transcriptional regulator containing an AAA-type ATPase domain and a DNA-binding domain</fullName>
    </submittedName>
</protein>
<evidence type="ECO:0000259" key="4">
    <source>
        <dbReference type="PROSITE" id="PS50045"/>
    </source>
</evidence>
<keyword evidence="1" id="KW-0808">Transferase</keyword>
<dbReference type="GO" id="GO:0003677">
    <property type="term" value="F:DNA binding"/>
    <property type="evidence" value="ECO:0007669"/>
    <property type="project" value="UniProtKB-KW"/>
</dbReference>
<keyword evidence="7" id="KW-0238">DNA-binding</keyword>
<dbReference type="PROSITE" id="PS51096">
    <property type="entry name" value="PTS_EIIA_TYPE_4"/>
    <property type="match status" value="1"/>
</dbReference>
<dbReference type="SUPFAM" id="SSF63520">
    <property type="entry name" value="PTS-regulatory domain, PRD"/>
    <property type="match status" value="2"/>
</dbReference>
<dbReference type="PROSITE" id="PS51372">
    <property type="entry name" value="PRD_2"/>
    <property type="match status" value="2"/>
</dbReference>
<dbReference type="Pfam" id="PF00158">
    <property type="entry name" value="Sigma54_activat"/>
    <property type="match status" value="1"/>
</dbReference>
<keyword evidence="3" id="KW-0067">ATP-binding</keyword>
<evidence type="ECO:0000259" key="5">
    <source>
        <dbReference type="PROSITE" id="PS51096"/>
    </source>
</evidence>
<dbReference type="GO" id="GO:0005524">
    <property type="term" value="F:ATP binding"/>
    <property type="evidence" value="ECO:0007669"/>
    <property type="project" value="UniProtKB-KW"/>
</dbReference>
<dbReference type="Pfam" id="PF03610">
    <property type="entry name" value="EIIA-man"/>
    <property type="match status" value="1"/>
</dbReference>
<dbReference type="Pfam" id="PF00874">
    <property type="entry name" value="PRD"/>
    <property type="match status" value="2"/>
</dbReference>
<name>A0A1M6DBX9_9FIRM</name>
<dbReference type="Gene3D" id="1.10.1790.10">
    <property type="entry name" value="PRD domain"/>
    <property type="match status" value="2"/>
</dbReference>
<dbReference type="SMART" id="SM00382">
    <property type="entry name" value="AAA"/>
    <property type="match status" value="1"/>
</dbReference>
<dbReference type="GO" id="GO:0016740">
    <property type="term" value="F:transferase activity"/>
    <property type="evidence" value="ECO:0007669"/>
    <property type="project" value="UniProtKB-KW"/>
</dbReference>
<dbReference type="Gene3D" id="3.40.50.300">
    <property type="entry name" value="P-loop containing nucleotide triphosphate hydrolases"/>
    <property type="match status" value="1"/>
</dbReference>
<sequence length="865" mass="99452">MDHQVVLKREEKVYLQLETLTCQIDEQSVGQQRRIGYDATTIGQCLHISRANTSKELNELFKENKLLKIKGKPVYYLHKGIMEEKLGMVFADNTFEDTGAFKDYVLQQQNKNKPAKEAIQEQNNSVFSSYIGADGSLKTQVEQAKAAILYPPNGLHTLITGSTGVGKTTFAEAMYKYGIETKIFKEDTPFVIFNCADYTDNAQLLLSHLFGHVKGAFTGADKNKEGLVSRANQGILFLDEIHRLPPEGQEMLFLIMDKGIYRKLGETDLYHTVNVRIIAATTEDPNTAVLSTFLRRIPVIIKMPDLSEFTLQERQDFIYEFFSKEAERIGTPIKVNHEVIRILMLYECNANIGQLKSNIQLICAKAFLEYIRFKQEMIIVKLSQLSSHMKDGIFKISEYRKNMTQSFNNTLITDIIFDCSQVNQKNETFVVCQDNSVSDNFYKIIEKSWEKRVHSNLPESKIVQELNDQIDSYFHSVFSKIKTRNFYYTKDVIAKIVDVKIVNTIERVLNESNLFGTDYNKKILYALALHINALLHRIHSGLVNYIDSQNNAHMNHKDEYEVAIKLRNELENEFYIQIPDAEIAYLTMFLYAFREVGIRKNIGVIVIAHGDNIATGMARVANQLLDTEHAHAIDMPLTANIREIYEKVKEKVKEVNRGKGVLLLVDMGSLLSFSQMITEDTGIKTGTLDMVSTAIVIEATRKSLFLPDIDIEDLISDIKNIKSEEYNKRDIQVILEAGHNQTRDFFQDNILRVLNETLSFLDAEKIYQMFDQVLHEIAVTIECTVDESLRIKFIFHCACMIERILRNASLEYDKTCIIMEENEKMMLLIKDKFKFIEEFFGVCIPDDEYVFIFSIFETVVKHIEA</sequence>
<dbReference type="SUPFAM" id="SSF52540">
    <property type="entry name" value="P-loop containing nucleoside triphosphate hydrolases"/>
    <property type="match status" value="1"/>
</dbReference>
<dbReference type="CDD" id="cd00009">
    <property type="entry name" value="AAA"/>
    <property type="match status" value="1"/>
</dbReference>
<evidence type="ECO:0000259" key="6">
    <source>
        <dbReference type="PROSITE" id="PS51372"/>
    </source>
</evidence>
<dbReference type="PROSITE" id="PS50045">
    <property type="entry name" value="SIGMA54_INTERACT_4"/>
    <property type="match status" value="1"/>
</dbReference>
<dbReference type="PANTHER" id="PTHR32071">
    <property type="entry name" value="TRANSCRIPTIONAL REGULATORY PROTEIN"/>
    <property type="match status" value="1"/>
</dbReference>
<dbReference type="Gene3D" id="3.40.50.510">
    <property type="entry name" value="Phosphotransferase system, mannose-type IIA component"/>
    <property type="match status" value="1"/>
</dbReference>
<evidence type="ECO:0000313" key="8">
    <source>
        <dbReference type="Proteomes" id="UP000322917"/>
    </source>
</evidence>
<accession>A0A1M6DBX9</accession>
<feature type="domain" description="PRD" evidence="6">
    <location>
        <begin position="757"/>
        <end position="865"/>
    </location>
</feature>
<dbReference type="InterPro" id="IPR036662">
    <property type="entry name" value="PTS_EIIA_man-typ_sf"/>
</dbReference>
<keyword evidence="8" id="KW-1185">Reference proteome</keyword>
<dbReference type="SUPFAM" id="SSF53062">
    <property type="entry name" value="PTS system fructose IIA component-like"/>
    <property type="match status" value="1"/>
</dbReference>
<proteinExistence type="predicted"/>
<dbReference type="PANTHER" id="PTHR32071:SF38">
    <property type="entry name" value="PSP OPERON TRANSCRIPTIONAL ACTIVATOR"/>
    <property type="match status" value="1"/>
</dbReference>
<dbReference type="GO" id="GO:0009401">
    <property type="term" value="P:phosphoenolpyruvate-dependent sugar phosphotransferase system"/>
    <property type="evidence" value="ECO:0007669"/>
    <property type="project" value="InterPro"/>
</dbReference>
<evidence type="ECO:0000256" key="3">
    <source>
        <dbReference type="ARBA" id="ARBA00022840"/>
    </source>
</evidence>
<organism evidence="7 8">
    <name type="scientific">Propionispora hippei DSM 15287</name>
    <dbReference type="NCBI Taxonomy" id="1123003"/>
    <lineage>
        <taxon>Bacteria</taxon>
        <taxon>Bacillati</taxon>
        <taxon>Bacillota</taxon>
        <taxon>Negativicutes</taxon>
        <taxon>Selenomonadales</taxon>
        <taxon>Sporomusaceae</taxon>
        <taxon>Propionispora</taxon>
    </lineage>
</organism>
<dbReference type="AlphaFoldDB" id="A0A1M6DBX9"/>
<dbReference type="InterPro" id="IPR004701">
    <property type="entry name" value="PTS_EIIA_man-typ"/>
</dbReference>
<feature type="domain" description="PTS EIIA type-4" evidence="5">
    <location>
        <begin position="601"/>
        <end position="742"/>
    </location>
</feature>